<gene>
    <name evidence="3" type="ORF">LUZ61_013777</name>
</gene>
<feature type="compositionally biased region" description="Basic and acidic residues" evidence="2">
    <location>
        <begin position="1"/>
        <end position="31"/>
    </location>
</feature>
<feature type="compositionally biased region" description="Basic and acidic residues" evidence="2">
    <location>
        <begin position="53"/>
        <end position="68"/>
    </location>
</feature>
<protein>
    <submittedName>
        <fullName evidence="3">Uncharacterized protein</fullName>
    </submittedName>
</protein>
<dbReference type="EMBL" id="JAMRDG010000002">
    <property type="protein sequence ID" value="KAJ3684613.1"/>
    <property type="molecule type" value="Genomic_DNA"/>
</dbReference>
<feature type="region of interest" description="Disordered" evidence="2">
    <location>
        <begin position="178"/>
        <end position="232"/>
    </location>
</feature>
<dbReference type="Proteomes" id="UP001210211">
    <property type="component" value="Unassembled WGS sequence"/>
</dbReference>
<feature type="compositionally biased region" description="Basic and acidic residues" evidence="2">
    <location>
        <begin position="250"/>
        <end position="291"/>
    </location>
</feature>
<keyword evidence="4" id="KW-1185">Reference proteome</keyword>
<feature type="compositionally biased region" description="Basic and acidic residues" evidence="2">
    <location>
        <begin position="179"/>
        <end position="224"/>
    </location>
</feature>
<dbReference type="Gene3D" id="6.10.140.1430">
    <property type="match status" value="1"/>
</dbReference>
<feature type="region of interest" description="Disordered" evidence="2">
    <location>
        <begin position="247"/>
        <end position="323"/>
    </location>
</feature>
<reference evidence="3 4" key="1">
    <citation type="journal article" date="2022" name="Cell">
        <title>Repeat-based holocentromeres influence genome architecture and karyotype evolution.</title>
        <authorList>
            <person name="Hofstatter P.G."/>
            <person name="Thangavel G."/>
            <person name="Lux T."/>
            <person name="Neumann P."/>
            <person name="Vondrak T."/>
            <person name="Novak P."/>
            <person name="Zhang M."/>
            <person name="Costa L."/>
            <person name="Castellani M."/>
            <person name="Scott A."/>
            <person name="Toegelov H."/>
            <person name="Fuchs J."/>
            <person name="Mata-Sucre Y."/>
            <person name="Dias Y."/>
            <person name="Vanzela A.L.L."/>
            <person name="Huettel B."/>
            <person name="Almeida C.C.S."/>
            <person name="Simkova H."/>
            <person name="Souza G."/>
            <person name="Pedrosa-Harand A."/>
            <person name="Macas J."/>
            <person name="Mayer K.F.X."/>
            <person name="Houben A."/>
            <person name="Marques A."/>
        </authorList>
    </citation>
    <scope>NUCLEOTIDE SEQUENCE [LARGE SCALE GENOMIC DNA]</scope>
    <source>
        <strain evidence="3">RhyTen1mFocal</strain>
    </source>
</reference>
<feature type="region of interest" description="Disordered" evidence="2">
    <location>
        <begin position="337"/>
        <end position="367"/>
    </location>
</feature>
<evidence type="ECO:0000313" key="4">
    <source>
        <dbReference type="Proteomes" id="UP001210211"/>
    </source>
</evidence>
<comment type="similarity">
    <text evidence="1">Belongs to the LEA type 4 family.</text>
</comment>
<feature type="region of interest" description="Disordered" evidence="2">
    <location>
        <begin position="1"/>
        <end position="127"/>
    </location>
</feature>
<evidence type="ECO:0000256" key="2">
    <source>
        <dbReference type="SAM" id="MobiDB-lite"/>
    </source>
</evidence>
<dbReference type="AlphaFoldDB" id="A0AAD5WB64"/>
<feature type="compositionally biased region" description="Basic and acidic residues" evidence="2">
    <location>
        <begin position="77"/>
        <end position="127"/>
    </location>
</feature>
<organism evidence="3 4">
    <name type="scientific">Rhynchospora tenuis</name>
    <dbReference type="NCBI Taxonomy" id="198213"/>
    <lineage>
        <taxon>Eukaryota</taxon>
        <taxon>Viridiplantae</taxon>
        <taxon>Streptophyta</taxon>
        <taxon>Embryophyta</taxon>
        <taxon>Tracheophyta</taxon>
        <taxon>Spermatophyta</taxon>
        <taxon>Magnoliopsida</taxon>
        <taxon>Liliopsida</taxon>
        <taxon>Poales</taxon>
        <taxon>Cyperaceae</taxon>
        <taxon>Cyperoideae</taxon>
        <taxon>Rhynchosporeae</taxon>
        <taxon>Rhynchospora</taxon>
    </lineage>
</organism>
<comment type="caution">
    <text evidence="3">The sequence shown here is derived from an EMBL/GenBank/DDBJ whole genome shotgun (WGS) entry which is preliminary data.</text>
</comment>
<proteinExistence type="inferred from homology"/>
<dbReference type="PANTHER" id="PTHR47372">
    <property type="entry name" value="DAUER UP-REGULATED-RELATED"/>
    <property type="match status" value="1"/>
</dbReference>
<evidence type="ECO:0000256" key="1">
    <source>
        <dbReference type="ARBA" id="ARBA00010753"/>
    </source>
</evidence>
<name>A0AAD5WB64_9POAL</name>
<accession>A0AAD5WB64</accession>
<sequence length="367" mass="40774">MASLMEARREREEAVARMKEEDEAASNRENRGGIVQSVEDSAKSFLGAMTGTAEERVQEASDKAREAKNAAMEEAGETTKDKVRQASDKTREMKDVTMEKAGETKGKVKDQMEGIKERASDTKGRSTAKLKDYEGTYEVKGTTSEKLEEYKESAAEAARKAREFLIEAKEGARVILSGDAKDRLGETNDSARMHSELVKERAAEKAEEDQRKREEPDEGEKGRSAAENIYGAFPNVKDSFKEAMTLPEDIVTRERGEHVGSDEVRHGKSQEKPERESRDEDDIMMRVKEADQMTGTGFNDPGKMWGEGTGHPKLQEKLEGEPMDEDDIMLRVKDADQMTGTGFNDPGKMGGEGTGFTTSDHKDKHST</sequence>
<evidence type="ECO:0000313" key="3">
    <source>
        <dbReference type="EMBL" id="KAJ3684613.1"/>
    </source>
</evidence>
<dbReference type="PANTHER" id="PTHR47372:SF11">
    <property type="entry name" value="RE19971P"/>
    <property type="match status" value="1"/>
</dbReference>